<protein>
    <submittedName>
        <fullName evidence="2">Uncharacterized protein</fullName>
    </submittedName>
</protein>
<dbReference type="InterPro" id="IPR032675">
    <property type="entry name" value="LRR_dom_sf"/>
</dbReference>
<gene>
    <name evidence="2" type="ORF">CASFOL_012432</name>
</gene>
<evidence type="ECO:0000256" key="1">
    <source>
        <dbReference type="ARBA" id="ARBA00022821"/>
    </source>
</evidence>
<dbReference type="EMBL" id="JAVIJP010000016">
    <property type="protein sequence ID" value="KAL3641617.1"/>
    <property type="molecule type" value="Genomic_DNA"/>
</dbReference>
<dbReference type="PANTHER" id="PTHR36766">
    <property type="entry name" value="PLANT BROAD-SPECTRUM MILDEW RESISTANCE PROTEIN RPW8"/>
    <property type="match status" value="1"/>
</dbReference>
<keyword evidence="1" id="KW-0611">Plant defense</keyword>
<accession>A0ABD3DIW3</accession>
<dbReference type="PANTHER" id="PTHR36766:SF55">
    <property type="entry name" value="OS11G0492900 PROTEIN"/>
    <property type="match status" value="1"/>
</dbReference>
<reference evidence="3" key="1">
    <citation type="journal article" date="2024" name="IScience">
        <title>Strigolactones Initiate the Formation of Haustorium-like Structures in Castilleja.</title>
        <authorList>
            <person name="Buerger M."/>
            <person name="Peterson D."/>
            <person name="Chory J."/>
        </authorList>
    </citation>
    <scope>NUCLEOTIDE SEQUENCE [LARGE SCALE GENOMIC DNA]</scope>
</reference>
<keyword evidence="3" id="KW-1185">Reference proteome</keyword>
<evidence type="ECO:0000313" key="3">
    <source>
        <dbReference type="Proteomes" id="UP001632038"/>
    </source>
</evidence>
<dbReference type="Gene3D" id="3.80.10.10">
    <property type="entry name" value="Ribonuclease Inhibitor"/>
    <property type="match status" value="2"/>
</dbReference>
<organism evidence="2 3">
    <name type="scientific">Castilleja foliolosa</name>
    <dbReference type="NCBI Taxonomy" id="1961234"/>
    <lineage>
        <taxon>Eukaryota</taxon>
        <taxon>Viridiplantae</taxon>
        <taxon>Streptophyta</taxon>
        <taxon>Embryophyta</taxon>
        <taxon>Tracheophyta</taxon>
        <taxon>Spermatophyta</taxon>
        <taxon>Magnoliopsida</taxon>
        <taxon>eudicotyledons</taxon>
        <taxon>Gunneridae</taxon>
        <taxon>Pentapetalae</taxon>
        <taxon>asterids</taxon>
        <taxon>lamiids</taxon>
        <taxon>Lamiales</taxon>
        <taxon>Orobanchaceae</taxon>
        <taxon>Pedicularideae</taxon>
        <taxon>Castillejinae</taxon>
        <taxon>Castilleja</taxon>
    </lineage>
</organism>
<dbReference type="GO" id="GO:0006952">
    <property type="term" value="P:defense response"/>
    <property type="evidence" value="ECO:0007669"/>
    <property type="project" value="UniProtKB-KW"/>
</dbReference>
<proteinExistence type="predicted"/>
<sequence length="257" mass="28626">MTRLVPHLGGGGAPSLLRKLKMWNCPSLRELSDDLHILNALEKFYITGCPVLKSINSGGGQQQGFTFTSLLDLNICYCVGLTSLPVEMVYSPSLEKLVLRGLSNMTTNFPIYRVPKFTSLRELTINYCFQLTNLPVEMIESCGLSLETLDLNGLSSITNMGMLIACLHKMTRLRDLIIVDVPIFSIKNIQNGPLGFQSLQMGPFSSDSSNVSFNETVDAVLQQCTSLRRLILAGMEHWNCFPDQIRHLTSLDELDFT</sequence>
<name>A0ABD3DIW3_9LAMI</name>
<comment type="caution">
    <text evidence="2">The sequence shown here is derived from an EMBL/GenBank/DDBJ whole genome shotgun (WGS) entry which is preliminary data.</text>
</comment>
<evidence type="ECO:0000313" key="2">
    <source>
        <dbReference type="EMBL" id="KAL3641617.1"/>
    </source>
</evidence>
<dbReference type="AlphaFoldDB" id="A0ABD3DIW3"/>
<dbReference type="Proteomes" id="UP001632038">
    <property type="component" value="Unassembled WGS sequence"/>
</dbReference>
<dbReference type="SUPFAM" id="SSF52047">
    <property type="entry name" value="RNI-like"/>
    <property type="match status" value="1"/>
</dbReference>